<dbReference type="InterPro" id="IPR036249">
    <property type="entry name" value="Thioredoxin-like_sf"/>
</dbReference>
<reference evidence="3 4" key="1">
    <citation type="submission" date="2020-05" db="EMBL/GenBank/DDBJ databases">
        <title>Flexivirga sp. ID2601S isolated from air conditioner.</title>
        <authorList>
            <person name="Kim D.H."/>
        </authorList>
    </citation>
    <scope>NUCLEOTIDE SEQUENCE [LARGE SCALE GENOMIC DNA]</scope>
    <source>
        <strain evidence="3 4">ID2601S</strain>
    </source>
</reference>
<comment type="caution">
    <text evidence="3">The sequence shown here is derived from an EMBL/GenBank/DDBJ whole genome shotgun (WGS) entry which is preliminary data.</text>
</comment>
<dbReference type="Proteomes" id="UP000557772">
    <property type="component" value="Unassembled WGS sequence"/>
</dbReference>
<dbReference type="EMBL" id="JABENB010000002">
    <property type="protein sequence ID" value="NNG40358.1"/>
    <property type="molecule type" value="Genomic_DNA"/>
</dbReference>
<keyword evidence="4" id="KW-1185">Reference proteome</keyword>
<evidence type="ECO:0000313" key="4">
    <source>
        <dbReference type="Proteomes" id="UP000557772"/>
    </source>
</evidence>
<dbReference type="CDD" id="cd02972">
    <property type="entry name" value="DsbA_family"/>
    <property type="match status" value="1"/>
</dbReference>
<sequence length="254" mass="26280">MPRPDASQKLAASKPKDGPSKGLIASIVAVVLVIGVVAAVFVNQAGKSSTYSGGAPKGGTSDAKGLVAYPNVTLKPGAPTVDLYEDFQCPICNDLEKANGEQIMAKAKSGDIKLVWHLMTFLQDNLQNAPASAIAANGLYCAADAGKTAEYHAANFAGQPAKEGAGYSVADIKKFGKEAGISGGALDTFNKCVDDNKYKDYVAKTAENAGKDGVTGTPTIKFNGKAVSNSSPEYTQLLQQPGSFDAVLKKETGK</sequence>
<keyword evidence="1" id="KW-0812">Transmembrane</keyword>
<evidence type="ECO:0000256" key="1">
    <source>
        <dbReference type="SAM" id="Phobius"/>
    </source>
</evidence>
<dbReference type="InterPro" id="IPR012336">
    <property type="entry name" value="Thioredoxin-like_fold"/>
</dbReference>
<gene>
    <name evidence="3" type="ORF">HJ588_13895</name>
</gene>
<feature type="transmembrane region" description="Helical" evidence="1">
    <location>
        <begin position="23"/>
        <end position="42"/>
    </location>
</feature>
<feature type="domain" description="Thioredoxin-like fold" evidence="2">
    <location>
        <begin position="79"/>
        <end position="233"/>
    </location>
</feature>
<keyword evidence="1" id="KW-1133">Transmembrane helix</keyword>
<dbReference type="Pfam" id="PF13462">
    <property type="entry name" value="Thioredoxin_4"/>
    <property type="match status" value="1"/>
</dbReference>
<dbReference type="AlphaFoldDB" id="A0A849AM22"/>
<dbReference type="SUPFAM" id="SSF52833">
    <property type="entry name" value="Thioredoxin-like"/>
    <property type="match status" value="1"/>
</dbReference>
<proteinExistence type="predicted"/>
<keyword evidence="1" id="KW-0472">Membrane</keyword>
<organism evidence="3 4">
    <name type="scientific">Flexivirga aerilata</name>
    <dbReference type="NCBI Taxonomy" id="1656889"/>
    <lineage>
        <taxon>Bacteria</taxon>
        <taxon>Bacillati</taxon>
        <taxon>Actinomycetota</taxon>
        <taxon>Actinomycetes</taxon>
        <taxon>Micrococcales</taxon>
        <taxon>Dermacoccaceae</taxon>
        <taxon>Flexivirga</taxon>
    </lineage>
</organism>
<name>A0A849AM22_9MICO</name>
<evidence type="ECO:0000313" key="3">
    <source>
        <dbReference type="EMBL" id="NNG40358.1"/>
    </source>
</evidence>
<accession>A0A849AM22</accession>
<evidence type="ECO:0000259" key="2">
    <source>
        <dbReference type="Pfam" id="PF13462"/>
    </source>
</evidence>
<dbReference type="RefSeq" id="WP_171156544.1">
    <property type="nucleotide sequence ID" value="NZ_JABENB010000002.1"/>
</dbReference>
<protein>
    <submittedName>
        <fullName evidence="3">Thioredoxin domain-containing protein</fullName>
    </submittedName>
</protein>
<dbReference type="Gene3D" id="3.40.30.10">
    <property type="entry name" value="Glutaredoxin"/>
    <property type="match status" value="1"/>
</dbReference>